<dbReference type="GeneID" id="68093708"/>
<evidence type="ECO:0000313" key="2">
    <source>
        <dbReference type="Proteomes" id="UP000816034"/>
    </source>
</evidence>
<comment type="caution">
    <text evidence="1">The sequence shown here is derived from an EMBL/GenBank/DDBJ whole genome shotgun (WGS) entry which is preliminary data.</text>
</comment>
<name>A0AA88GXT6_NAELO</name>
<dbReference type="AlphaFoldDB" id="A0AA88GXT6"/>
<dbReference type="Proteomes" id="UP000816034">
    <property type="component" value="Unassembled WGS sequence"/>
</dbReference>
<dbReference type="EMBL" id="PYSW02000012">
    <property type="protein sequence ID" value="KAG2387658.1"/>
    <property type="molecule type" value="Genomic_DNA"/>
</dbReference>
<reference evidence="1 2" key="1">
    <citation type="journal article" date="2018" name="BMC Genomics">
        <title>The genome of Naegleria lovaniensis, the basis for a comparative approach to unravel pathogenicity factors of the human pathogenic amoeba N. fowleri.</title>
        <authorList>
            <person name="Liechti N."/>
            <person name="Schurch N."/>
            <person name="Bruggmann R."/>
            <person name="Wittwer M."/>
        </authorList>
    </citation>
    <scope>NUCLEOTIDE SEQUENCE [LARGE SCALE GENOMIC DNA]</scope>
    <source>
        <strain evidence="1 2">ATCC 30569</strain>
    </source>
</reference>
<gene>
    <name evidence="1" type="ORF">C9374_001252</name>
</gene>
<accession>A0AA88GXT6</accession>
<proteinExistence type="predicted"/>
<sequence>MLEMYRKSFEMEKAFKLADRYCNKFQKDLSGVLVSRIILISSKLGNTAKRTEYGNKFLNWLNPNATIEAQSMCYENLIACYLHNPHKTLEILLHMEQNHMIISDKVKEFFFLQYEIKKLKRENSELSLTPNICQSNKSKSHEQLGHDPSSITFRPREESTYNQQIVSHVLNDDRFWLSLNHSSSINPNSNLTQLRSSRLLPDKLSFSQFSKVFSSHFIMQHYK</sequence>
<keyword evidence="2" id="KW-1185">Reference proteome</keyword>
<evidence type="ECO:0000313" key="1">
    <source>
        <dbReference type="EMBL" id="KAG2387658.1"/>
    </source>
</evidence>
<protein>
    <submittedName>
        <fullName evidence="1">Uncharacterized protein</fullName>
    </submittedName>
</protein>
<organism evidence="1 2">
    <name type="scientific">Naegleria lovaniensis</name>
    <name type="common">Amoeba</name>
    <dbReference type="NCBI Taxonomy" id="51637"/>
    <lineage>
        <taxon>Eukaryota</taxon>
        <taxon>Discoba</taxon>
        <taxon>Heterolobosea</taxon>
        <taxon>Tetramitia</taxon>
        <taxon>Eutetramitia</taxon>
        <taxon>Vahlkampfiidae</taxon>
        <taxon>Naegleria</taxon>
    </lineage>
</organism>
<dbReference type="RefSeq" id="XP_044551650.1">
    <property type="nucleotide sequence ID" value="XM_044688293.1"/>
</dbReference>